<dbReference type="Proteomes" id="UP000308018">
    <property type="component" value="Unassembled WGS sequence"/>
</dbReference>
<organism evidence="1 2">
    <name type="scientific">Vibrio tasmaniensis</name>
    <dbReference type="NCBI Taxonomy" id="212663"/>
    <lineage>
        <taxon>Bacteria</taxon>
        <taxon>Pseudomonadati</taxon>
        <taxon>Pseudomonadota</taxon>
        <taxon>Gammaproteobacteria</taxon>
        <taxon>Vibrionales</taxon>
        <taxon>Vibrionaceae</taxon>
        <taxon>Vibrio</taxon>
    </lineage>
</organism>
<dbReference type="GeneID" id="99804538"/>
<reference evidence="1 2" key="1">
    <citation type="submission" date="2019-04" db="EMBL/GenBank/DDBJ databases">
        <title>A reverse ecology approach based on a biological definition of microbial populations.</title>
        <authorList>
            <person name="Arevalo P."/>
            <person name="Vaninsberghe D."/>
            <person name="Elsherbini J."/>
            <person name="Gore J."/>
            <person name="Polz M."/>
        </authorList>
    </citation>
    <scope>NUCLEOTIDE SEQUENCE [LARGE SCALE GENOMIC DNA]</scope>
    <source>
        <strain evidence="1 2">10N.222.45.A8</strain>
    </source>
</reference>
<dbReference type="EMBL" id="SYVV01000001">
    <property type="protein sequence ID" value="TKG37749.1"/>
    <property type="molecule type" value="Genomic_DNA"/>
</dbReference>
<dbReference type="Pfam" id="PF11185">
    <property type="entry name" value="DUF2971"/>
    <property type="match status" value="1"/>
</dbReference>
<sequence length="70" mass="8424">MWSHYADNHNGIFIELERNEQNELGNHEVTRKVKYTKSYPSLNTKILLEKDRFNASLQRDFIHKIFAMEI</sequence>
<dbReference type="InterPro" id="IPR021352">
    <property type="entry name" value="DUF2971"/>
</dbReference>
<name>A0AB38NXQ8_9VIBR</name>
<dbReference type="AlphaFoldDB" id="A0AB38NXQ8"/>
<gene>
    <name evidence="1" type="ORF">FC057_00470</name>
</gene>
<protein>
    <submittedName>
        <fullName evidence="1">DUF2971 domain-containing protein</fullName>
    </submittedName>
</protein>
<accession>A0AB38NXQ8</accession>
<proteinExistence type="predicted"/>
<evidence type="ECO:0000313" key="2">
    <source>
        <dbReference type="Proteomes" id="UP000308018"/>
    </source>
</evidence>
<comment type="caution">
    <text evidence="1">The sequence shown here is derived from an EMBL/GenBank/DDBJ whole genome shotgun (WGS) entry which is preliminary data.</text>
</comment>
<evidence type="ECO:0000313" key="1">
    <source>
        <dbReference type="EMBL" id="TKG37749.1"/>
    </source>
</evidence>
<dbReference type="RefSeq" id="WP_083783993.1">
    <property type="nucleotide sequence ID" value="NZ_MDBP01000032.1"/>
</dbReference>